<dbReference type="InterPro" id="IPR027057">
    <property type="entry name" value="CAXX_Prtase_1"/>
</dbReference>
<dbReference type="FunFam" id="3.30.2010.10:FF:000002">
    <property type="entry name" value="CAAX prenyl protease"/>
    <property type="match status" value="1"/>
</dbReference>
<dbReference type="Pfam" id="PF01435">
    <property type="entry name" value="Peptidase_M48"/>
    <property type="match status" value="1"/>
</dbReference>
<keyword evidence="5 15" id="KW-0378">Hydrolase</keyword>
<comment type="similarity">
    <text evidence="12 15">Belongs to the peptidase M48A family.</text>
</comment>
<reference evidence="18 19" key="1">
    <citation type="journal article" date="2011" name="Proc. Natl. Acad. Sci. U.S.A.">
        <title>Comparative genomics of xylose-fermenting fungi for enhanced biofuel production.</title>
        <authorList>
            <person name="Wohlbach D.J."/>
            <person name="Kuo A."/>
            <person name="Sato T.K."/>
            <person name="Potts K.M."/>
            <person name="Salamov A.A."/>
            <person name="LaButti K.M."/>
            <person name="Sun H."/>
            <person name="Clum A."/>
            <person name="Pangilinan J.L."/>
            <person name="Lindquist E.A."/>
            <person name="Lucas S."/>
            <person name="Lapidus A."/>
            <person name="Jin M."/>
            <person name="Gunawan C."/>
            <person name="Balan V."/>
            <person name="Dale B.E."/>
            <person name="Jeffries T.W."/>
            <person name="Zinkel R."/>
            <person name="Barry K.W."/>
            <person name="Grigoriev I.V."/>
            <person name="Gasch A.P."/>
        </authorList>
    </citation>
    <scope>NUCLEOTIDE SEQUENCE [LARGE SCALE GENOMIC DNA]</scope>
    <source>
        <strain evidence="19">ATCC 10573 / BCRC 21748 / CBS 615 / JCM 9827 / NBRC 10315 / NRRL Y-1498 / VKM Y-70</strain>
    </source>
</reference>
<comment type="cofactor">
    <cofactor evidence="14 15">
        <name>Zn(2+)</name>
        <dbReference type="ChEBI" id="CHEBI:29105"/>
    </cofactor>
    <text evidence="14 15">Binds 1 zinc ion per subunit.</text>
</comment>
<evidence type="ECO:0000256" key="1">
    <source>
        <dbReference type="ARBA" id="ARBA00004477"/>
    </source>
</evidence>
<dbReference type="GO" id="GO:0004222">
    <property type="term" value="F:metalloendopeptidase activity"/>
    <property type="evidence" value="ECO:0007669"/>
    <property type="project" value="UniProtKB-UniRule"/>
</dbReference>
<evidence type="ECO:0000256" key="9">
    <source>
        <dbReference type="ARBA" id="ARBA00023049"/>
    </source>
</evidence>
<dbReference type="KEGG" id="cten:18248510"/>
<evidence type="ECO:0000259" key="16">
    <source>
        <dbReference type="Pfam" id="PF01435"/>
    </source>
</evidence>
<evidence type="ECO:0000256" key="7">
    <source>
        <dbReference type="ARBA" id="ARBA00022833"/>
    </source>
</evidence>
<evidence type="ECO:0000259" key="17">
    <source>
        <dbReference type="Pfam" id="PF16491"/>
    </source>
</evidence>
<keyword evidence="9 15" id="KW-0482">Metalloprotease</keyword>
<proteinExistence type="inferred from homology"/>
<keyword evidence="19" id="KW-1185">Reference proteome</keyword>
<evidence type="ECO:0000256" key="5">
    <source>
        <dbReference type="ARBA" id="ARBA00022801"/>
    </source>
</evidence>
<feature type="active site" evidence="13">
    <location>
        <position position="184"/>
    </location>
</feature>
<feature type="transmembrane region" description="Helical" evidence="15">
    <location>
        <begin position="80"/>
        <end position="100"/>
    </location>
</feature>
<dbReference type="GO" id="GO:0046872">
    <property type="term" value="F:metal ion binding"/>
    <property type="evidence" value="ECO:0007669"/>
    <property type="project" value="UniProtKB-UniRule"/>
</dbReference>
<feature type="binding site" evidence="14">
    <location>
        <position position="187"/>
    </location>
    <ligand>
        <name>Zn(2+)</name>
        <dbReference type="ChEBI" id="CHEBI:29105"/>
        <note>catalytic</note>
    </ligand>
</feature>
<feature type="domain" description="Peptidase M48" evidence="16">
    <location>
        <begin position="113"/>
        <end position="317"/>
    </location>
</feature>
<dbReference type="GO" id="GO:0071586">
    <property type="term" value="P:CAAX-box protein processing"/>
    <property type="evidence" value="ECO:0007669"/>
    <property type="project" value="UniProtKB-UniRule"/>
</dbReference>
<keyword evidence="3 15" id="KW-0812">Transmembrane</keyword>
<keyword evidence="6 15" id="KW-0256">Endoplasmic reticulum</keyword>
<feature type="domain" description="CAAX prenyl protease 1 N-terminal" evidence="17">
    <location>
        <begin position="3"/>
        <end position="110"/>
    </location>
</feature>
<evidence type="ECO:0000256" key="6">
    <source>
        <dbReference type="ARBA" id="ARBA00022824"/>
    </source>
</evidence>
<accession>G3BCT3</accession>
<dbReference type="EMBL" id="GL996528">
    <property type="protein sequence ID" value="EGV61286.1"/>
    <property type="molecule type" value="Genomic_DNA"/>
</dbReference>
<organism evidence="19">
    <name type="scientific">Candida tenuis (strain ATCC 10573 / BCRC 21748 / CBS 615 / JCM 9827 / NBRC 10315 / NRRL Y-1498 / VKM Y-70)</name>
    <name type="common">Yeast</name>
    <name type="synonym">Yamadazyma tenuis</name>
    <dbReference type="NCBI Taxonomy" id="590646"/>
    <lineage>
        <taxon>Eukaryota</taxon>
        <taxon>Fungi</taxon>
        <taxon>Dikarya</taxon>
        <taxon>Ascomycota</taxon>
        <taxon>Saccharomycotina</taxon>
        <taxon>Pichiomycetes</taxon>
        <taxon>Debaryomycetaceae</taxon>
        <taxon>Yamadazyma</taxon>
    </lineage>
</organism>
<evidence type="ECO:0000256" key="2">
    <source>
        <dbReference type="ARBA" id="ARBA00022670"/>
    </source>
</evidence>
<keyword evidence="8 15" id="KW-1133">Transmembrane helix</keyword>
<protein>
    <recommendedName>
        <fullName evidence="15">CAAX prenyl protease</fullName>
        <ecNumber evidence="15">3.4.24.84</ecNumber>
    </recommendedName>
</protein>
<evidence type="ECO:0000256" key="8">
    <source>
        <dbReference type="ARBA" id="ARBA00022989"/>
    </source>
</evidence>
<dbReference type="InterPro" id="IPR001915">
    <property type="entry name" value="Peptidase_M48"/>
</dbReference>
<dbReference type="Gene3D" id="3.30.2010.10">
    <property type="entry name" value="Metalloproteases ('zincins'), catalytic domain"/>
    <property type="match status" value="1"/>
</dbReference>
<evidence type="ECO:0000256" key="3">
    <source>
        <dbReference type="ARBA" id="ARBA00022692"/>
    </source>
</evidence>
<feature type="non-terminal residue" evidence="18">
    <location>
        <position position="332"/>
    </location>
</feature>
<evidence type="ECO:0000313" key="19">
    <source>
        <dbReference type="Proteomes" id="UP000000707"/>
    </source>
</evidence>
<dbReference type="PANTHER" id="PTHR10120">
    <property type="entry name" value="CAAX PRENYL PROTEASE 1"/>
    <property type="match status" value="1"/>
</dbReference>
<gene>
    <name evidence="18" type="ORF">CANTEDRAFT_116932</name>
</gene>
<evidence type="ECO:0000313" key="18">
    <source>
        <dbReference type="EMBL" id="EGV61286.1"/>
    </source>
</evidence>
<dbReference type="InterPro" id="IPR032456">
    <property type="entry name" value="Peptidase_M48_N"/>
</dbReference>
<feature type="binding site" evidence="14">
    <location>
        <position position="183"/>
    </location>
    <ligand>
        <name>Zn(2+)</name>
        <dbReference type="ChEBI" id="CHEBI:29105"/>
        <note>catalytic</note>
    </ligand>
</feature>
<evidence type="ECO:0000256" key="4">
    <source>
        <dbReference type="ARBA" id="ARBA00022723"/>
    </source>
</evidence>
<sequence>MGGVITQSIIFLFANSLFSELTSIPVDYYKTFVLEEKYGFNKSTLSLWAADFFKSLLIQMVLLPPFLGSFLKIIEWYGQSFVLYACGLVLFFQLFFMTIFPSLIQPLFNKFTPLEDGELKTAIEDLAKKQGFPLTKLYVIDGSKRSGHSNAYFTGLPWSKQIVLFDTLIEHSTVDETVAVLAHEIGHWKLNHLPRMLAFSQVNMMVMFSMFAAFLGNNSLFQSFGFFGLKPTIVALLLFSDIFKPLESGLQFLQNLLVRKHEYEADEYAKSCGYTDDLGKSLIKLNIENLSYVEADPLYSAYYRSHPILSERLNAIGYISKEKVSMEKDTKS</sequence>
<dbReference type="GO" id="GO:0005789">
    <property type="term" value="C:endoplasmic reticulum membrane"/>
    <property type="evidence" value="ECO:0007669"/>
    <property type="project" value="UniProtKB-SubCell"/>
</dbReference>
<comment type="caution">
    <text evidence="15">Lacks conserved residue(s) required for the propagation of feature annotation.</text>
</comment>
<dbReference type="AlphaFoldDB" id="G3BCT3"/>
<feature type="binding site" evidence="14">
    <location>
        <position position="262"/>
    </location>
    <ligand>
        <name>Zn(2+)</name>
        <dbReference type="ChEBI" id="CHEBI:29105"/>
        <note>catalytic</note>
    </ligand>
</feature>
<name>G3BCT3_CANTC</name>
<keyword evidence="10 15" id="KW-0472">Membrane</keyword>
<dbReference type="GeneID" id="18248510"/>
<evidence type="ECO:0000256" key="14">
    <source>
        <dbReference type="PIRSR" id="PIRSR627057-2"/>
    </source>
</evidence>
<dbReference type="CDD" id="cd07343">
    <property type="entry name" value="M48A_Zmpste24p_like"/>
    <property type="match status" value="1"/>
</dbReference>
<keyword evidence="2 15" id="KW-0645">Protease</keyword>
<dbReference type="Proteomes" id="UP000000707">
    <property type="component" value="Unassembled WGS sequence"/>
</dbReference>
<evidence type="ECO:0000256" key="13">
    <source>
        <dbReference type="PIRSR" id="PIRSR627057-1"/>
    </source>
</evidence>
<comment type="subcellular location">
    <subcellularLocation>
        <location evidence="1 15">Endoplasmic reticulum membrane</location>
        <topology evidence="1 15">Multi-pass membrane protein</topology>
    </subcellularLocation>
</comment>
<comment type="catalytic activity">
    <reaction evidence="11 15">
        <text>Hydrolyzes the peptide bond -P2-(S-farnesyl or geranylgeranyl)C-P1'-P2'-P3'-COOH where P1' and P2' are amino acids with aliphatic side chains and P3' is any C-terminal residue.</text>
        <dbReference type="EC" id="3.4.24.84"/>
    </reaction>
</comment>
<dbReference type="Pfam" id="PF16491">
    <property type="entry name" value="Peptidase_M48_N"/>
    <property type="match status" value="1"/>
</dbReference>
<evidence type="ECO:0000256" key="11">
    <source>
        <dbReference type="ARBA" id="ARBA00044456"/>
    </source>
</evidence>
<dbReference type="EC" id="3.4.24.84" evidence="15"/>
<comment type="function">
    <text evidence="15">Proteolytically removes the C-terminal three residues of farnesylated proteins.</text>
</comment>
<evidence type="ECO:0000256" key="15">
    <source>
        <dbReference type="RuleBase" id="RU366005"/>
    </source>
</evidence>
<feature type="active site" description="Proton donor" evidence="13">
    <location>
        <position position="266"/>
    </location>
</feature>
<evidence type="ECO:0000256" key="10">
    <source>
        <dbReference type="ARBA" id="ARBA00023136"/>
    </source>
</evidence>
<keyword evidence="7 14" id="KW-0862">Zinc</keyword>
<keyword evidence="4 14" id="KW-0479">Metal-binding</keyword>
<dbReference type="OrthoDB" id="360839at2759"/>
<feature type="transmembrane region" description="Helical" evidence="15">
    <location>
        <begin position="56"/>
        <end position="74"/>
    </location>
</feature>
<dbReference type="HOGENOM" id="CLU_025947_3_0_1"/>
<evidence type="ECO:0000256" key="12">
    <source>
        <dbReference type="ARBA" id="ARBA00060927"/>
    </source>
</evidence>